<dbReference type="InterPro" id="IPR040026">
    <property type="entry name" value="FliD"/>
</dbReference>
<accession>A0ABS4JJ87</accession>
<evidence type="ECO:0000256" key="2">
    <source>
        <dbReference type="ARBA" id="ARBA00011255"/>
    </source>
</evidence>
<comment type="subcellular location">
    <subcellularLocation>
        <location evidence="5">Secreted</location>
    </subcellularLocation>
    <subcellularLocation>
        <location evidence="5">Bacterial flagellum</location>
    </subcellularLocation>
</comment>
<comment type="subunit">
    <text evidence="2 5">Homopentamer.</text>
</comment>
<keyword evidence="5" id="KW-0964">Secreted</keyword>
<dbReference type="PANTHER" id="PTHR30288:SF0">
    <property type="entry name" value="FLAGELLAR HOOK-ASSOCIATED PROTEIN 2"/>
    <property type="match status" value="1"/>
</dbReference>
<feature type="domain" description="Flagellar hook-associated protein 2 N-terminal" evidence="6">
    <location>
        <begin position="9"/>
        <end position="107"/>
    </location>
</feature>
<comment type="similarity">
    <text evidence="1 5">Belongs to the FliD family.</text>
</comment>
<proteinExistence type="inferred from homology"/>
<dbReference type="EMBL" id="JAGGLD010000005">
    <property type="protein sequence ID" value="MBP2001772.1"/>
    <property type="molecule type" value="Genomic_DNA"/>
</dbReference>
<evidence type="ECO:0000259" key="6">
    <source>
        <dbReference type="Pfam" id="PF02465"/>
    </source>
</evidence>
<comment type="function">
    <text evidence="5">Required for morphogenesis and for the elongation of the flagellar filament by facilitating polymerization of the flagellin monomers at the tip of growing filament. Forms a capping structure, which prevents flagellin subunits (transported through the central channel of the flagellum) from leaking out without polymerization at the distal end.</text>
</comment>
<organism evidence="8 9">
    <name type="scientific">Paenibacillus shirakamiensis</name>
    <dbReference type="NCBI Taxonomy" id="1265935"/>
    <lineage>
        <taxon>Bacteria</taxon>
        <taxon>Bacillati</taxon>
        <taxon>Bacillota</taxon>
        <taxon>Bacilli</taxon>
        <taxon>Bacillales</taxon>
        <taxon>Paenibacillaceae</taxon>
        <taxon>Paenibacillus</taxon>
    </lineage>
</organism>
<evidence type="ECO:0000256" key="1">
    <source>
        <dbReference type="ARBA" id="ARBA00009764"/>
    </source>
</evidence>
<dbReference type="Proteomes" id="UP001519288">
    <property type="component" value="Unassembled WGS sequence"/>
</dbReference>
<gene>
    <name evidence="8" type="ORF">J2Z69_002828</name>
</gene>
<reference evidence="8 9" key="1">
    <citation type="submission" date="2021-03" db="EMBL/GenBank/DDBJ databases">
        <title>Genomic Encyclopedia of Type Strains, Phase IV (KMG-IV): sequencing the most valuable type-strain genomes for metagenomic binning, comparative biology and taxonomic classification.</title>
        <authorList>
            <person name="Goeker M."/>
        </authorList>
    </citation>
    <scope>NUCLEOTIDE SEQUENCE [LARGE SCALE GENOMIC DNA]</scope>
    <source>
        <strain evidence="8 9">DSM 26806</strain>
    </source>
</reference>
<evidence type="ECO:0000313" key="9">
    <source>
        <dbReference type="Proteomes" id="UP001519288"/>
    </source>
</evidence>
<keyword evidence="8" id="KW-0969">Cilium</keyword>
<name>A0ABS4JJ87_9BACL</name>
<dbReference type="Pfam" id="PF07195">
    <property type="entry name" value="FliD_C"/>
    <property type="match status" value="1"/>
</dbReference>
<dbReference type="InterPro" id="IPR010809">
    <property type="entry name" value="FliD_C"/>
</dbReference>
<protein>
    <recommendedName>
        <fullName evidence="5">Flagellar hook-associated protein 2</fullName>
        <shortName evidence="5">HAP2</shortName>
    </recommendedName>
    <alternativeName>
        <fullName evidence="5">Flagellar cap protein</fullName>
    </alternativeName>
</protein>
<keyword evidence="3" id="KW-0175">Coiled coil</keyword>
<comment type="caution">
    <text evidence="8">The sequence shown here is derived from an EMBL/GenBank/DDBJ whole genome shotgun (WGS) entry which is preliminary data.</text>
</comment>
<keyword evidence="8" id="KW-0282">Flagellum</keyword>
<sequence length="521" mass="56298">MTLRVNGFSGMDVDSMVKQLMTAKRIPLDKLNQQKTYLSWQRDSYRELNSKIFDFKQNKLTDTFGKSISMSTRQAVLTGNTDAIKADATAGATGASMTVNVTQLATKANIQPQGKMEAAEVKDANGAVVTPVKTASLSTTLAGLSAYKVSTPPPAVDMPEEFQLTINKTDLKFASTDSITTVISKINSSQAGVIASFNEISGEFSFTAKDFGSTDIAISESYTGTPTKNVTMLQLLNVDPNLSGKNNSAKGSVVEVSTLNSDGTSSTPVTFNSKNNTVAVNGITITLLKESKGSPTSIATTVDPTKAVDTIKAFVQNYNDLLKTMNTKVDEEKYRDFSPLTDEQRSSMKESEITSWEAKAKSGLLKNDDILKGTISSMRSIINESLGPLSSMGITTGQYYEGGKLYIDEDKLKLALQSNPQQATEVFQGSGIFNKLNTAMTETMKKFSDRAGTNKFSGDLSSAFKSESVMGKALKDYTSRIAAMTTRLNDAETRYYKQFSAMETAMNKLQSQSSSLFGSTS</sequence>
<keyword evidence="4 5" id="KW-0975">Bacterial flagellum</keyword>
<dbReference type="PANTHER" id="PTHR30288">
    <property type="entry name" value="FLAGELLAR CAP/ASSEMBLY PROTEIN FLID"/>
    <property type="match status" value="1"/>
</dbReference>
<keyword evidence="8" id="KW-0966">Cell projection</keyword>
<evidence type="ECO:0000256" key="3">
    <source>
        <dbReference type="ARBA" id="ARBA00023054"/>
    </source>
</evidence>
<feature type="domain" description="Flagellar hook-associated protein 2 C-terminal" evidence="7">
    <location>
        <begin position="269"/>
        <end position="511"/>
    </location>
</feature>
<evidence type="ECO:0000256" key="5">
    <source>
        <dbReference type="RuleBase" id="RU362066"/>
    </source>
</evidence>
<evidence type="ECO:0000259" key="7">
    <source>
        <dbReference type="Pfam" id="PF07195"/>
    </source>
</evidence>
<evidence type="ECO:0000256" key="4">
    <source>
        <dbReference type="ARBA" id="ARBA00023143"/>
    </source>
</evidence>
<dbReference type="RefSeq" id="WP_209863719.1">
    <property type="nucleotide sequence ID" value="NZ_JAGGLD010000005.1"/>
</dbReference>
<keyword evidence="9" id="KW-1185">Reference proteome</keyword>
<dbReference type="InterPro" id="IPR003481">
    <property type="entry name" value="FliD_N"/>
</dbReference>
<evidence type="ECO:0000313" key="8">
    <source>
        <dbReference type="EMBL" id="MBP2001772.1"/>
    </source>
</evidence>
<dbReference type="Pfam" id="PF02465">
    <property type="entry name" value="FliD_N"/>
    <property type="match status" value="1"/>
</dbReference>